<dbReference type="EMBL" id="VXIS01000016">
    <property type="protein sequence ID" value="KAA8913305.1"/>
    <property type="molecule type" value="Genomic_DNA"/>
</dbReference>
<dbReference type="PANTHER" id="PTHR45859:SF1">
    <property type="entry name" value="TRANSLATION INITIATION FACTOR EIF-2B SUBUNIT BETA"/>
    <property type="match status" value="1"/>
</dbReference>
<evidence type="ECO:0000256" key="5">
    <source>
        <dbReference type="ARBA" id="ARBA00022917"/>
    </source>
</evidence>
<evidence type="ECO:0000256" key="8">
    <source>
        <dbReference type="ARBA" id="ARBA00046432"/>
    </source>
</evidence>
<dbReference type="InterPro" id="IPR051855">
    <property type="entry name" value="eIF2B_beta_subunit"/>
</dbReference>
<keyword evidence="3" id="KW-0963">Cytoplasm</keyword>
<evidence type="ECO:0000256" key="2">
    <source>
        <dbReference type="ARBA" id="ARBA00007251"/>
    </source>
</evidence>
<dbReference type="Pfam" id="PF01008">
    <property type="entry name" value="IF-2B"/>
    <property type="match status" value="2"/>
</dbReference>
<comment type="caution">
    <text evidence="11">The sequence shown here is derived from an EMBL/GenBank/DDBJ whole genome shotgun (WGS) entry which is preliminary data.</text>
</comment>
<dbReference type="GO" id="GO:0003743">
    <property type="term" value="F:translation initiation factor activity"/>
    <property type="evidence" value="ECO:0007669"/>
    <property type="project" value="UniProtKB-KW"/>
</dbReference>
<dbReference type="InterPro" id="IPR037171">
    <property type="entry name" value="NagB/RpiA_transferase-like"/>
</dbReference>
<dbReference type="InParanoid" id="A0A5J5F913"/>
<dbReference type="Proteomes" id="UP000326924">
    <property type="component" value="Unassembled WGS sequence"/>
</dbReference>
<protein>
    <recommendedName>
        <fullName evidence="6">Translation initiation factor eIF2B subunit beta</fullName>
    </recommendedName>
    <alternativeName>
        <fullName evidence="7">eIF2B GDP-GTP exchange factor subunit beta</fullName>
    </alternativeName>
</protein>
<dbReference type="InterPro" id="IPR042529">
    <property type="entry name" value="IF_2B-like_C"/>
</dbReference>
<accession>A0A5J5F913</accession>
<feature type="region of interest" description="Disordered" evidence="10">
    <location>
        <begin position="123"/>
        <end position="144"/>
    </location>
</feature>
<evidence type="ECO:0000256" key="4">
    <source>
        <dbReference type="ARBA" id="ARBA00022540"/>
    </source>
</evidence>
<evidence type="ECO:0000256" key="3">
    <source>
        <dbReference type="ARBA" id="ARBA00022490"/>
    </source>
</evidence>
<evidence type="ECO:0000313" key="11">
    <source>
        <dbReference type="EMBL" id="KAA8913305.1"/>
    </source>
</evidence>
<evidence type="ECO:0000256" key="9">
    <source>
        <dbReference type="RuleBase" id="RU003814"/>
    </source>
</evidence>
<evidence type="ECO:0000256" key="6">
    <source>
        <dbReference type="ARBA" id="ARBA00044122"/>
    </source>
</evidence>
<evidence type="ECO:0000256" key="1">
    <source>
        <dbReference type="ARBA" id="ARBA00004514"/>
    </source>
</evidence>
<feature type="compositionally biased region" description="Polar residues" evidence="10">
    <location>
        <begin position="168"/>
        <end position="186"/>
    </location>
</feature>
<organism evidence="11 12">
    <name type="scientific">Sphaerosporella brunnea</name>
    <dbReference type="NCBI Taxonomy" id="1250544"/>
    <lineage>
        <taxon>Eukaryota</taxon>
        <taxon>Fungi</taxon>
        <taxon>Dikarya</taxon>
        <taxon>Ascomycota</taxon>
        <taxon>Pezizomycotina</taxon>
        <taxon>Pezizomycetes</taxon>
        <taxon>Pezizales</taxon>
        <taxon>Pyronemataceae</taxon>
        <taxon>Sphaerosporella</taxon>
    </lineage>
</organism>
<name>A0A5J5F913_9PEZI</name>
<comment type="similarity">
    <text evidence="2 9">Belongs to the eIF-2B alpha/beta/delta subunits family.</text>
</comment>
<dbReference type="SUPFAM" id="SSF100950">
    <property type="entry name" value="NagB/RpiA/CoA transferase-like"/>
    <property type="match status" value="1"/>
</dbReference>
<dbReference type="FunCoup" id="A0A5J5F913">
    <property type="interactions" value="1117"/>
</dbReference>
<dbReference type="Gene3D" id="3.40.50.10470">
    <property type="entry name" value="Translation initiation factor eif-2b, domain 2"/>
    <property type="match status" value="1"/>
</dbReference>
<feature type="region of interest" description="Disordered" evidence="10">
    <location>
        <begin position="168"/>
        <end position="199"/>
    </location>
</feature>
<reference evidence="11 12" key="1">
    <citation type="submission" date="2019-09" db="EMBL/GenBank/DDBJ databases">
        <title>Draft genome of the ectomycorrhizal ascomycete Sphaerosporella brunnea.</title>
        <authorList>
            <consortium name="DOE Joint Genome Institute"/>
            <person name="Benucci G.M."/>
            <person name="Marozzi G."/>
            <person name="Antonielli L."/>
            <person name="Sanchez S."/>
            <person name="Marco P."/>
            <person name="Wang X."/>
            <person name="Falini L.B."/>
            <person name="Barry K."/>
            <person name="Haridas S."/>
            <person name="Lipzen A."/>
            <person name="Labutti K."/>
            <person name="Grigoriev I.V."/>
            <person name="Murat C."/>
            <person name="Martin F."/>
            <person name="Albertini E."/>
            <person name="Donnini D."/>
            <person name="Bonito G."/>
        </authorList>
    </citation>
    <scope>NUCLEOTIDE SEQUENCE [LARGE SCALE GENOMIC DNA]</scope>
    <source>
        <strain evidence="11 12">Sb_GMNB300</strain>
    </source>
</reference>
<dbReference type="InterPro" id="IPR000649">
    <property type="entry name" value="IF-2B-related"/>
</dbReference>
<dbReference type="GO" id="GO:0005829">
    <property type="term" value="C:cytosol"/>
    <property type="evidence" value="ECO:0007669"/>
    <property type="project" value="UniProtKB-SubCell"/>
</dbReference>
<evidence type="ECO:0000256" key="7">
    <source>
        <dbReference type="ARBA" id="ARBA00044228"/>
    </source>
</evidence>
<keyword evidence="5" id="KW-0648">Protein biosynthesis</keyword>
<proteinExistence type="inferred from homology"/>
<dbReference type="OrthoDB" id="269919at2759"/>
<keyword evidence="12" id="KW-1185">Reference proteome</keyword>
<dbReference type="GO" id="GO:0005085">
    <property type="term" value="F:guanyl-nucleotide exchange factor activity"/>
    <property type="evidence" value="ECO:0007669"/>
    <property type="project" value="TreeGrafter"/>
</dbReference>
<gene>
    <name evidence="11" type="ORF">FN846DRAFT_902998</name>
</gene>
<dbReference type="AlphaFoldDB" id="A0A5J5F913"/>
<keyword evidence="4" id="KW-0396">Initiation factor</keyword>
<dbReference type="GO" id="GO:0005851">
    <property type="term" value="C:eukaryotic translation initiation factor 2B complex"/>
    <property type="evidence" value="ECO:0007669"/>
    <property type="project" value="TreeGrafter"/>
</dbReference>
<comment type="subunit">
    <text evidence="8">Component of the translation initiation factor 2B (eIF2B) complex which is a heterodecamer of two sets of five different subunits: alpha, beta, gamma, delta and epsilon. Subunits alpha, beta and delta comprise a regulatory subcomplex and subunits epsilon and gamma comprise a catalytic subcomplex. Within the complex, the hexameric regulatory complex resides at the center, with the two heterodimeric catalytic subcomplexes bound on opposite sides.</text>
</comment>
<dbReference type="PANTHER" id="PTHR45859">
    <property type="entry name" value="TRANSLATION INITIATION FACTOR EIF-2B SUBUNIT BETA"/>
    <property type="match status" value="1"/>
</dbReference>
<sequence>MTSQMVEIHTPDLKWWLAHLENDFHPVHSIDLFVNTLKRRSVRNPTPTAVGTAQLLLRLIAAHKFTSIQNLVDYVLSLETRLSAARPREMSIRNMVRRVLGIIREEAENAGYGDHFKAAMEASQAREEPLAAKPARPPLMASHTSFANPTQASVTSLFNILSQSASPQAVSTANSPSQSGVQTPQNAGLPPPQPLSAQKDIRPAVIQDIRELVEELESSETSIAEYAPQLIHKNEMIMTYGLPSTVHRLLLRAAHKREHDFTVVVVEGSPNIFKHTHGAVMNKIPLTDQDDTASEAEAAAVRKSLQERGVQVIVISDSDIFNFIGRVNKVFLAANYVLADGSVLATAGALNVACAAKALMKPVVVVAGSHVLCPVTSYHQEVLVEMGQPVTVGYEEGELLDRADFPNPLVDLVEPQFVTMFVTNNGIVSKTTINRATLDLYHMPEADLV</sequence>
<evidence type="ECO:0000313" key="12">
    <source>
        <dbReference type="Proteomes" id="UP000326924"/>
    </source>
</evidence>
<comment type="subcellular location">
    <subcellularLocation>
        <location evidence="1">Cytoplasm</location>
        <location evidence="1">Cytosol</location>
    </subcellularLocation>
</comment>
<evidence type="ECO:0000256" key="10">
    <source>
        <dbReference type="SAM" id="MobiDB-lite"/>
    </source>
</evidence>